<dbReference type="EMBL" id="CAJVPW010001540">
    <property type="protein sequence ID" value="CAG8486540.1"/>
    <property type="molecule type" value="Genomic_DNA"/>
</dbReference>
<keyword evidence="2" id="KW-1185">Reference proteome</keyword>
<protein>
    <submittedName>
        <fullName evidence="1">15836_t:CDS:1</fullName>
    </submittedName>
</protein>
<reference evidence="1" key="1">
    <citation type="submission" date="2021-06" db="EMBL/GenBank/DDBJ databases">
        <authorList>
            <person name="Kallberg Y."/>
            <person name="Tangrot J."/>
            <person name="Rosling A."/>
        </authorList>
    </citation>
    <scope>NUCLEOTIDE SEQUENCE</scope>
    <source>
        <strain evidence="1">28 12/20/2015</strain>
    </source>
</reference>
<comment type="caution">
    <text evidence="1">The sequence shown here is derived from an EMBL/GenBank/DDBJ whole genome shotgun (WGS) entry which is preliminary data.</text>
</comment>
<name>A0ACA9KQ70_9GLOM</name>
<evidence type="ECO:0000313" key="2">
    <source>
        <dbReference type="Proteomes" id="UP000789366"/>
    </source>
</evidence>
<accession>A0ACA9KQ70</accession>
<gene>
    <name evidence="1" type="ORF">SPELUC_LOCUS2363</name>
</gene>
<dbReference type="Proteomes" id="UP000789366">
    <property type="component" value="Unassembled WGS sequence"/>
</dbReference>
<proteinExistence type="predicted"/>
<organism evidence="1 2">
    <name type="scientific">Cetraspora pellucida</name>
    <dbReference type="NCBI Taxonomy" id="1433469"/>
    <lineage>
        <taxon>Eukaryota</taxon>
        <taxon>Fungi</taxon>
        <taxon>Fungi incertae sedis</taxon>
        <taxon>Mucoromycota</taxon>
        <taxon>Glomeromycotina</taxon>
        <taxon>Glomeromycetes</taxon>
        <taxon>Diversisporales</taxon>
        <taxon>Gigasporaceae</taxon>
        <taxon>Cetraspora</taxon>
    </lineage>
</organism>
<sequence>MIKVRCIGFEYSISALLPKLEKIKRQKAEIILGQYDPNSYPVISYSQSTTNTKDSYTTSNMNDFKKIIMSLKRTIAKKQQTLKKFFRSEKQKANELAINCFLNSVFDNTALPEKEYNYDFIKDLRLQFKELKIN</sequence>
<evidence type="ECO:0000313" key="1">
    <source>
        <dbReference type="EMBL" id="CAG8486540.1"/>
    </source>
</evidence>